<dbReference type="InterPro" id="IPR041561">
    <property type="entry name" value="PglD_N"/>
</dbReference>
<dbReference type="InterPro" id="IPR011004">
    <property type="entry name" value="Trimer_LpxA-like_sf"/>
</dbReference>
<evidence type="ECO:0000259" key="4">
    <source>
        <dbReference type="Pfam" id="PF17836"/>
    </source>
</evidence>
<feature type="binding site" evidence="3">
    <location>
        <position position="147"/>
    </location>
    <ligand>
        <name>acetyl-CoA</name>
        <dbReference type="ChEBI" id="CHEBI:57288"/>
    </ligand>
</feature>
<dbReference type="SUPFAM" id="SSF51161">
    <property type="entry name" value="Trimeric LpxA-like enzymes"/>
    <property type="match status" value="1"/>
</dbReference>
<sequence length="209" mass="22490">MSDSKKVFIFGYSGHAYVIIESFMAAGYTIAGYFDYHEAKTNPYQIPYFGFEGSVDVSSIVKSDYVFPSVGDNIIRAKLVSFFEKHHLNQCVLIDPSSKVSHSSSIGLSTYVGVNTIINAHAQIGKGVIINTAAVVEHECVVQDFSHIAPAAVLCGNVSVGKSTFIGANSVVRNNISIYEKSTVGAGSVIVKDIITAGIYFGNPCKQQF</sequence>
<evidence type="ECO:0000256" key="2">
    <source>
        <dbReference type="PIRSR" id="PIRSR620019-1"/>
    </source>
</evidence>
<protein>
    <submittedName>
        <fullName evidence="5">Sugar O-acyltransferase, sialic acid O-acetyltransferase NeuD family protein</fullName>
    </submittedName>
</protein>
<dbReference type="InterPro" id="IPR020019">
    <property type="entry name" value="AcTrfase_PglD-like"/>
</dbReference>
<feature type="active site" description="Proton acceptor" evidence="2">
    <location>
        <position position="138"/>
    </location>
</feature>
<dbReference type="Gene3D" id="3.40.50.20">
    <property type="match status" value="1"/>
</dbReference>
<dbReference type="NCBIfam" id="TIGR03570">
    <property type="entry name" value="NeuD_NnaD"/>
    <property type="match status" value="1"/>
</dbReference>
<evidence type="ECO:0000313" key="6">
    <source>
        <dbReference type="Proteomes" id="UP000005551"/>
    </source>
</evidence>
<keyword evidence="5" id="KW-0808">Transferase</keyword>
<accession>I5C5Y3</accession>
<comment type="caution">
    <text evidence="5">The sequence shown here is derived from an EMBL/GenBank/DDBJ whole genome shotgun (WGS) entry which is preliminary data.</text>
</comment>
<feature type="domain" description="PglD N-terminal" evidence="4">
    <location>
        <begin position="6"/>
        <end position="80"/>
    </location>
</feature>
<dbReference type="Proteomes" id="UP000005551">
    <property type="component" value="Unassembled WGS sequence"/>
</dbReference>
<dbReference type="InterPro" id="IPR050179">
    <property type="entry name" value="Trans_hexapeptide_repeat"/>
</dbReference>
<dbReference type="RefSeq" id="WP_009054139.1">
    <property type="nucleotide sequence ID" value="NZ_AJYA01000015.1"/>
</dbReference>
<evidence type="ECO:0000256" key="3">
    <source>
        <dbReference type="PIRSR" id="PIRSR620019-2"/>
    </source>
</evidence>
<dbReference type="EMBL" id="AJYA01000015">
    <property type="protein sequence ID" value="EIM77235.1"/>
    <property type="molecule type" value="Genomic_DNA"/>
</dbReference>
<reference evidence="5 6" key="1">
    <citation type="submission" date="2012-05" db="EMBL/GenBank/DDBJ databases">
        <title>Genome sequence of Nitritalea halalkaliphila LW7.</title>
        <authorList>
            <person name="Jangir P.K."/>
            <person name="Singh A."/>
            <person name="Shivaji S."/>
            <person name="Sharma R."/>
        </authorList>
    </citation>
    <scope>NUCLEOTIDE SEQUENCE [LARGE SCALE GENOMIC DNA]</scope>
    <source>
        <strain evidence="5 6">LW7</strain>
    </source>
</reference>
<dbReference type="Gene3D" id="2.160.10.10">
    <property type="entry name" value="Hexapeptide repeat proteins"/>
    <property type="match status" value="1"/>
</dbReference>
<feature type="site" description="Increases basicity of active site His" evidence="2">
    <location>
        <position position="139"/>
    </location>
</feature>
<keyword evidence="6" id="KW-1185">Reference proteome</keyword>
<dbReference type="PANTHER" id="PTHR43300:SF7">
    <property type="entry name" value="UDP-N-ACETYLBACILLOSAMINE N-ACETYLTRANSFERASE"/>
    <property type="match status" value="1"/>
</dbReference>
<proteinExistence type="inferred from homology"/>
<feature type="binding site" evidence="3">
    <location>
        <position position="71"/>
    </location>
    <ligand>
        <name>substrate</name>
    </ligand>
</feature>
<gene>
    <name evidence="5" type="ORF">A3SI_06589</name>
</gene>
<dbReference type="PANTHER" id="PTHR43300">
    <property type="entry name" value="ACETYLTRANSFERASE"/>
    <property type="match status" value="1"/>
</dbReference>
<organism evidence="5 6">
    <name type="scientific">Nitritalea halalkaliphila LW7</name>
    <dbReference type="NCBI Taxonomy" id="1189621"/>
    <lineage>
        <taxon>Bacteria</taxon>
        <taxon>Pseudomonadati</taxon>
        <taxon>Bacteroidota</taxon>
        <taxon>Cytophagia</taxon>
        <taxon>Cytophagales</taxon>
        <taxon>Cyclobacteriaceae</taxon>
        <taxon>Nitritalea</taxon>
    </lineage>
</organism>
<dbReference type="AlphaFoldDB" id="I5C5Y3"/>
<comment type="similarity">
    <text evidence="1">Belongs to the transferase hexapeptide repeat family.</text>
</comment>
<feature type="binding site" evidence="3">
    <location>
        <begin position="13"/>
        <end position="15"/>
    </location>
    <ligand>
        <name>substrate</name>
    </ligand>
</feature>
<keyword evidence="5" id="KW-0012">Acyltransferase</keyword>
<evidence type="ECO:0000256" key="1">
    <source>
        <dbReference type="ARBA" id="ARBA00007274"/>
    </source>
</evidence>
<dbReference type="STRING" id="1189621.A3SI_06589"/>
<dbReference type="CDD" id="cd03360">
    <property type="entry name" value="LbH_AT_putative"/>
    <property type="match status" value="1"/>
</dbReference>
<evidence type="ECO:0000313" key="5">
    <source>
        <dbReference type="EMBL" id="EIM77235.1"/>
    </source>
</evidence>
<name>I5C5Y3_9BACT</name>
<dbReference type="Pfam" id="PF17836">
    <property type="entry name" value="PglD_N"/>
    <property type="match status" value="1"/>
</dbReference>
<dbReference type="GO" id="GO:0016746">
    <property type="term" value="F:acyltransferase activity"/>
    <property type="evidence" value="ECO:0007669"/>
    <property type="project" value="UniProtKB-KW"/>
</dbReference>
<dbReference type="OrthoDB" id="708224at2"/>